<sequence length="1094" mass="124496">MLPNPEEPKDDQEPRCKDLETAHQALDAAAISRERSRTVSKGHPRVTNSLEVISKTSSSQGLGILLDGVNGLAASLPSLIRALEAVAQVHPVLAVAVGAFKVVVEIKVKVHDNDKKVDLLFLEMHNMMAALLQLRNVRRDHIGRDGLTIGKRLEDVVQKAAQDIKDCANTCNAYSRQRVLAKVFKAPSWELILKDYIQRFNNRKVEFTFVISLHTGIGVDRANEKLDTLMTKMDVVLEFFEKIVPREQHILREFVRARGGPHAALSNIDALQAILAEEQQLMPATMRSSQKGSDKLPLWRNTLRNPAATLKPDSNSLPSESRRPNQGRASKETSHVKQTPGSTFDHMPLHGTGTPSAPAVSALPRSNNAQEPLNAIDKTPGRTLQPSGPRRPQCRVPHSTPRPVGQLLEENGELDQLKRDLAEDPAIMVIQRNFASFDKIFTMQQREMMRELQRVARVESDRVISTVLAGPHERIVDRDLHEIWKDMRWGRAVDARFFVPAVHDYYIQILIDEQRVITSNVGAQHLSSEDDAWALEFLEPTYHARIAEAFEYDASGHVSIQEVNRSTSDRFEGWSLLRWIVYWAAGWRVAMTEYKRKIHTILSRMRRIAPTVRPQVHMYSHSSVSQRYLAPVEALVKPITMSFSDDNEHHYLLTKFKDYVDQQETMIREQLEIARYHIDSREALELINGPLGLERNVLIILYLLLRRHYQIMRMGQKVLIHPEELPIAVDSIFFVHDALSCRAQHLAGMFAVLGVYDREGIPGSRSPSFNVPPEFMNAEDEVDFEEGIDELSETVLRFPPFREDFYPESNDCVQEEVGYERDIDVGASGAPDGYEFQESYIFTFGYHFHASPRDSNQLFAGPTDPMSLQQTRLTVWLEVASSGAGDRPVYRMTESWNTSAPRDLEYALALDDDGVTLSGRLLDLFWPASRQVVMKKGPPPEVMVFYPSPAEFSRDKVKALWRFALDAILYDVRRRLFSWAFIKKRKDHRRRFVSLNFATSTQIPLAPDQSAELDHLYRRLLPADIEFYAHAALEPPRYPANWFLPRCKLCSRIMEVDTQRLCCCSCSSFDQRTGDEWMDLPESFCDGAGSQAGR</sequence>
<dbReference type="Proteomes" id="UP001144978">
    <property type="component" value="Unassembled WGS sequence"/>
</dbReference>
<keyword evidence="2" id="KW-1185">Reference proteome</keyword>
<name>A0ACC1Q4C7_9APHY</name>
<evidence type="ECO:0000313" key="1">
    <source>
        <dbReference type="EMBL" id="KAJ3011250.1"/>
    </source>
</evidence>
<reference evidence="1" key="1">
    <citation type="submission" date="2022-08" db="EMBL/GenBank/DDBJ databases">
        <title>Genome Sequence of Pycnoporus sanguineus.</title>
        <authorList>
            <person name="Buettner E."/>
        </authorList>
    </citation>
    <scope>NUCLEOTIDE SEQUENCE</scope>
    <source>
        <strain evidence="1">CG-C14</strain>
    </source>
</reference>
<gene>
    <name evidence="1" type="ORF">NUW54_g2238</name>
</gene>
<comment type="caution">
    <text evidence="1">The sequence shown here is derived from an EMBL/GenBank/DDBJ whole genome shotgun (WGS) entry which is preliminary data.</text>
</comment>
<dbReference type="EMBL" id="JANSHE010000410">
    <property type="protein sequence ID" value="KAJ3011250.1"/>
    <property type="molecule type" value="Genomic_DNA"/>
</dbReference>
<proteinExistence type="predicted"/>
<evidence type="ECO:0000313" key="2">
    <source>
        <dbReference type="Proteomes" id="UP001144978"/>
    </source>
</evidence>
<organism evidence="1 2">
    <name type="scientific">Trametes sanguinea</name>
    <dbReference type="NCBI Taxonomy" id="158606"/>
    <lineage>
        <taxon>Eukaryota</taxon>
        <taxon>Fungi</taxon>
        <taxon>Dikarya</taxon>
        <taxon>Basidiomycota</taxon>
        <taxon>Agaricomycotina</taxon>
        <taxon>Agaricomycetes</taxon>
        <taxon>Polyporales</taxon>
        <taxon>Polyporaceae</taxon>
        <taxon>Trametes</taxon>
    </lineage>
</organism>
<protein>
    <submittedName>
        <fullName evidence="1">Uncharacterized protein</fullName>
    </submittedName>
</protein>
<accession>A0ACC1Q4C7</accession>